<comment type="caution">
    <text evidence="3">The sequence shown here is derived from an EMBL/GenBank/DDBJ whole genome shotgun (WGS) entry which is preliminary data.</text>
</comment>
<evidence type="ECO:0000256" key="1">
    <source>
        <dbReference type="SAM" id="MobiDB-lite"/>
    </source>
</evidence>
<feature type="chain" id="PRO_5043590166" evidence="2">
    <location>
        <begin position="23"/>
        <end position="283"/>
    </location>
</feature>
<proteinExistence type="predicted"/>
<organism evidence="3 4">
    <name type="scientific">Daldinia eschscholtzii</name>
    <dbReference type="NCBI Taxonomy" id="292717"/>
    <lineage>
        <taxon>Eukaryota</taxon>
        <taxon>Fungi</taxon>
        <taxon>Dikarya</taxon>
        <taxon>Ascomycota</taxon>
        <taxon>Pezizomycotina</taxon>
        <taxon>Sordariomycetes</taxon>
        <taxon>Xylariomycetidae</taxon>
        <taxon>Xylariales</taxon>
        <taxon>Hypoxylaceae</taxon>
        <taxon>Daldinia</taxon>
    </lineage>
</organism>
<feature type="compositionally biased region" description="Low complexity" evidence="1">
    <location>
        <begin position="216"/>
        <end position="233"/>
    </location>
</feature>
<keyword evidence="4" id="KW-1185">Reference proteome</keyword>
<keyword evidence="2" id="KW-0732">Signal</keyword>
<dbReference type="Proteomes" id="UP001369815">
    <property type="component" value="Unassembled WGS sequence"/>
</dbReference>
<accession>A0AAX6MRX3</accession>
<evidence type="ECO:0000313" key="3">
    <source>
        <dbReference type="EMBL" id="KAK6954922.1"/>
    </source>
</evidence>
<feature type="region of interest" description="Disordered" evidence="1">
    <location>
        <begin position="216"/>
        <end position="255"/>
    </location>
</feature>
<gene>
    <name evidence="3" type="ORF">Daesc_002551</name>
</gene>
<feature type="compositionally biased region" description="Polar residues" evidence="1">
    <location>
        <begin position="234"/>
        <end position="245"/>
    </location>
</feature>
<evidence type="ECO:0000313" key="4">
    <source>
        <dbReference type="Proteomes" id="UP001369815"/>
    </source>
</evidence>
<dbReference type="EMBL" id="JBANMG010000003">
    <property type="protein sequence ID" value="KAK6954922.1"/>
    <property type="molecule type" value="Genomic_DNA"/>
</dbReference>
<evidence type="ECO:0000256" key="2">
    <source>
        <dbReference type="SAM" id="SignalP"/>
    </source>
</evidence>
<reference evidence="3 4" key="1">
    <citation type="journal article" date="2024" name="Front Chem Biol">
        <title>Unveiling the potential of Daldinia eschscholtzii MFLUCC 19-0629 through bioactivity and bioinformatics studies for enhanced sustainable agriculture production.</title>
        <authorList>
            <person name="Brooks S."/>
            <person name="Weaver J.A."/>
            <person name="Klomchit A."/>
            <person name="Alharthi S.A."/>
            <person name="Onlamun T."/>
            <person name="Nurani R."/>
            <person name="Vong T.K."/>
            <person name="Alberti F."/>
            <person name="Greco C."/>
        </authorList>
    </citation>
    <scope>NUCLEOTIDE SEQUENCE [LARGE SCALE GENOMIC DNA]</scope>
    <source>
        <strain evidence="3">MFLUCC 19-0629</strain>
    </source>
</reference>
<sequence>MYVFSARTVLLASALSFCQVTASWPPITGDDFDFTATYKSGLKITPSKPPADVLHAKEIVFERPTVVLTDPDSTGRDDRYTAFLEISYIPTIDMIDDKIYTFPWIKTNLVVTENGTLSDELRESMSIYHNDEIPSSEARNATLHVWKQNPELMHFIEDDDMPIFWQLARIWSNSTSKVDYNFPRASVDFKVRNETGEFRDDVDENGASIEGYVTTSATASATAAPTDVPSTPTGPSSAPESTTTGAGEPIETPNAASSDLISSASWLMAFSGLSLLASVISAI</sequence>
<name>A0AAX6MRX3_9PEZI</name>
<feature type="signal peptide" evidence="2">
    <location>
        <begin position="1"/>
        <end position="22"/>
    </location>
</feature>
<protein>
    <submittedName>
        <fullName evidence="3">Uncharacterized protein</fullName>
    </submittedName>
</protein>
<dbReference type="AlphaFoldDB" id="A0AAX6MRX3"/>